<name>A0A197KEB7_9FUNG</name>
<dbReference type="InterPro" id="IPR042536">
    <property type="entry name" value="TFIIIC_tauA_Sfc1"/>
</dbReference>
<protein>
    <recommendedName>
        <fullName evidence="2">Transcription factor IIIC subunit Tfc1/Sfc1 triple barrel domain-containing protein</fullName>
    </recommendedName>
</protein>
<dbReference type="InterPro" id="IPR040454">
    <property type="entry name" value="TF_IIIC_Tfc1/Sfc1"/>
</dbReference>
<gene>
    <name evidence="3" type="ORF">K457DRAFT_12575</name>
</gene>
<feature type="region of interest" description="Disordered" evidence="1">
    <location>
        <begin position="88"/>
        <end position="112"/>
    </location>
</feature>
<dbReference type="Pfam" id="PF17682">
    <property type="entry name" value="Tau95_N"/>
    <property type="match status" value="1"/>
</dbReference>
<dbReference type="PANTHER" id="PTHR13230">
    <property type="entry name" value="GENERAL TRANSCRIPTION FACTOR IIIC, POLYPEPTIDE 5"/>
    <property type="match status" value="1"/>
</dbReference>
<evidence type="ECO:0000259" key="2">
    <source>
        <dbReference type="Pfam" id="PF17682"/>
    </source>
</evidence>
<dbReference type="GO" id="GO:0000127">
    <property type="term" value="C:transcription factor TFIIIC complex"/>
    <property type="evidence" value="ECO:0007669"/>
    <property type="project" value="InterPro"/>
</dbReference>
<dbReference type="AlphaFoldDB" id="A0A197KEB7"/>
<dbReference type="PANTHER" id="PTHR13230:SF5">
    <property type="entry name" value="GENERAL TRANSCRIPTION FACTOR 3C POLYPEPTIDE 5"/>
    <property type="match status" value="1"/>
</dbReference>
<evidence type="ECO:0000313" key="3">
    <source>
        <dbReference type="EMBL" id="OAQ36057.1"/>
    </source>
</evidence>
<dbReference type="OrthoDB" id="5598268at2759"/>
<dbReference type="InterPro" id="IPR041499">
    <property type="entry name" value="Tfc1/Sfc1_N"/>
</dbReference>
<dbReference type="STRING" id="1314771.A0A197KEB7"/>
<dbReference type="GO" id="GO:0006384">
    <property type="term" value="P:transcription initiation at RNA polymerase III promoter"/>
    <property type="evidence" value="ECO:0007669"/>
    <property type="project" value="InterPro"/>
</dbReference>
<dbReference type="Gene3D" id="3.30.200.160">
    <property type="entry name" value="TFIIIC, subcomplex tauA, subunit Sfc1, barrel domain"/>
    <property type="match status" value="1"/>
</dbReference>
<accession>A0A197KEB7</accession>
<keyword evidence="4" id="KW-1185">Reference proteome</keyword>
<feature type="region of interest" description="Disordered" evidence="1">
    <location>
        <begin position="200"/>
        <end position="240"/>
    </location>
</feature>
<evidence type="ECO:0000313" key="4">
    <source>
        <dbReference type="Proteomes" id="UP000078512"/>
    </source>
</evidence>
<evidence type="ECO:0000256" key="1">
    <source>
        <dbReference type="SAM" id="MobiDB-lite"/>
    </source>
</evidence>
<reference evidence="3 4" key="1">
    <citation type="submission" date="2016-05" db="EMBL/GenBank/DDBJ databases">
        <title>Genome sequencing reveals origins of a unique bacterial endosymbiosis in the earliest lineages of terrestrial Fungi.</title>
        <authorList>
            <consortium name="DOE Joint Genome Institute"/>
            <person name="Uehling J."/>
            <person name="Gryganskyi A."/>
            <person name="Hameed K."/>
            <person name="Tschaplinski T."/>
            <person name="Misztal P."/>
            <person name="Wu S."/>
            <person name="Desiro A."/>
            <person name="Vande Pol N."/>
            <person name="Du Z.-Y."/>
            <person name="Zienkiewicz A."/>
            <person name="Zienkiewicz K."/>
            <person name="Morin E."/>
            <person name="Tisserant E."/>
            <person name="Splivallo R."/>
            <person name="Hainaut M."/>
            <person name="Henrissat B."/>
            <person name="Ohm R."/>
            <person name="Kuo A."/>
            <person name="Yan J."/>
            <person name="Lipzen A."/>
            <person name="Nolan M."/>
            <person name="Labutti K."/>
            <person name="Barry K."/>
            <person name="Goldstein A."/>
            <person name="Labbe J."/>
            <person name="Schadt C."/>
            <person name="Tuskan G."/>
            <person name="Grigoriev I."/>
            <person name="Martin F."/>
            <person name="Vilgalys R."/>
            <person name="Bonito G."/>
        </authorList>
    </citation>
    <scope>NUCLEOTIDE SEQUENCE [LARGE SCALE GENOMIC DNA]</scope>
    <source>
        <strain evidence="3 4">AG-77</strain>
    </source>
</reference>
<sequence>MEQTPQLATTHKVPEVKLLSVEFPGHVKNINKVKEALGGEQAIRNVYVGGAPLDLRYRIGDPFSIPIQGETVSTPNFLLKVTRRCKVKRPPGSQRSLPPYRAPTENDIPYDENEDPEFKFEMVGRIPRTVRFPGLADYQHIVDPKDEFVRIKNDLKNINYEQLISIKVDNKNPVEDFSTMQLLPPAIIAKATTPIAYRYKARDEAAVKGTPGKKRRRPTTKRPDGSGDGAGSPESDDGDL</sequence>
<dbReference type="GO" id="GO:0001002">
    <property type="term" value="F:RNA polymerase III type 1 promoter sequence-specific DNA binding"/>
    <property type="evidence" value="ECO:0007669"/>
    <property type="project" value="TreeGrafter"/>
</dbReference>
<dbReference type="EMBL" id="KV442012">
    <property type="protein sequence ID" value="OAQ36057.1"/>
    <property type="molecule type" value="Genomic_DNA"/>
</dbReference>
<feature type="domain" description="Transcription factor IIIC subunit Tfc1/Sfc1 triple barrel" evidence="2">
    <location>
        <begin position="20"/>
        <end position="140"/>
    </location>
</feature>
<feature type="compositionally biased region" description="Basic residues" evidence="1">
    <location>
        <begin position="211"/>
        <end position="220"/>
    </location>
</feature>
<dbReference type="GO" id="GO:0001003">
    <property type="term" value="F:RNA polymerase III type 2 promoter sequence-specific DNA binding"/>
    <property type="evidence" value="ECO:0007669"/>
    <property type="project" value="TreeGrafter"/>
</dbReference>
<dbReference type="Proteomes" id="UP000078512">
    <property type="component" value="Unassembled WGS sequence"/>
</dbReference>
<proteinExistence type="predicted"/>
<organism evidence="3 4">
    <name type="scientific">Linnemannia elongata AG-77</name>
    <dbReference type="NCBI Taxonomy" id="1314771"/>
    <lineage>
        <taxon>Eukaryota</taxon>
        <taxon>Fungi</taxon>
        <taxon>Fungi incertae sedis</taxon>
        <taxon>Mucoromycota</taxon>
        <taxon>Mortierellomycotina</taxon>
        <taxon>Mortierellomycetes</taxon>
        <taxon>Mortierellales</taxon>
        <taxon>Mortierellaceae</taxon>
        <taxon>Linnemannia</taxon>
    </lineage>
</organism>